<dbReference type="Pfam" id="PF00102">
    <property type="entry name" value="Y_phosphatase"/>
    <property type="match status" value="1"/>
</dbReference>
<dbReference type="InterPro" id="IPR052074">
    <property type="entry name" value="NonRcpt_TyrProt_Phosphatase"/>
</dbReference>
<reference evidence="7" key="1">
    <citation type="submission" date="2013-03" db="EMBL/GenBank/DDBJ databases">
        <authorList>
            <person name="Jeffery W."/>
            <person name="Warren W."/>
            <person name="Wilson R.K."/>
        </authorList>
    </citation>
    <scope>NUCLEOTIDE SEQUENCE</scope>
    <source>
        <strain evidence="7">female</strain>
    </source>
</reference>
<dbReference type="SUPFAM" id="SSF52799">
    <property type="entry name" value="(Phosphotyrosine protein) phosphatases II"/>
    <property type="match status" value="1"/>
</dbReference>
<dbReference type="PRINTS" id="PR00700">
    <property type="entry name" value="PRTYPHPHTASE"/>
</dbReference>
<reference evidence="6" key="3">
    <citation type="submission" date="2025-08" db="UniProtKB">
        <authorList>
            <consortium name="Ensembl"/>
        </authorList>
    </citation>
    <scope>IDENTIFICATION</scope>
</reference>
<evidence type="ECO:0000259" key="5">
    <source>
        <dbReference type="PROSITE" id="PS50056"/>
    </source>
</evidence>
<dbReference type="GO" id="GO:0036312">
    <property type="term" value="F:phosphatidylinositol 3-kinase regulatory subunit binding"/>
    <property type="evidence" value="ECO:0007669"/>
    <property type="project" value="TreeGrafter"/>
</dbReference>
<dbReference type="Ensembl" id="ENSAMXT00000032107.1">
    <property type="protein sequence ID" value="ENSAMXP00000047586.1"/>
    <property type="gene ID" value="ENSAMXG00000039850.1"/>
</dbReference>
<reference evidence="7" key="2">
    <citation type="journal article" date="2014" name="Nat. Commun.">
        <title>The cavefish genome reveals candidate genes for eye loss.</title>
        <authorList>
            <person name="McGaugh S.E."/>
            <person name="Gross J.B."/>
            <person name="Aken B."/>
            <person name="Blin M."/>
            <person name="Borowsky R."/>
            <person name="Chalopin D."/>
            <person name="Hinaux H."/>
            <person name="Jeffery W.R."/>
            <person name="Keene A."/>
            <person name="Ma L."/>
            <person name="Minx P."/>
            <person name="Murphy D."/>
            <person name="O'Quin K.E."/>
            <person name="Retaux S."/>
            <person name="Rohner N."/>
            <person name="Searle S.M."/>
            <person name="Stahl B.A."/>
            <person name="Tabin C."/>
            <person name="Volff J.N."/>
            <person name="Yoshizawa M."/>
            <person name="Warren W.C."/>
        </authorList>
    </citation>
    <scope>NUCLEOTIDE SEQUENCE [LARGE SCALE GENOMIC DNA]</scope>
    <source>
        <strain evidence="7">female</strain>
    </source>
</reference>
<evidence type="ECO:0000256" key="3">
    <source>
        <dbReference type="SAM" id="SignalP"/>
    </source>
</evidence>
<dbReference type="SMART" id="SM00404">
    <property type="entry name" value="PTPc_motif"/>
    <property type="match status" value="1"/>
</dbReference>
<comment type="subcellular location">
    <subcellularLocation>
        <location evidence="1">Nucleus</location>
    </subcellularLocation>
</comment>
<evidence type="ECO:0008006" key="8">
    <source>
        <dbReference type="Google" id="ProtNLM"/>
    </source>
</evidence>
<proteinExistence type="predicted"/>
<dbReference type="Proteomes" id="UP000018467">
    <property type="component" value="Unassembled WGS sequence"/>
</dbReference>
<reference evidence="6" key="4">
    <citation type="submission" date="2025-09" db="UniProtKB">
        <authorList>
            <consortium name="Ensembl"/>
        </authorList>
    </citation>
    <scope>IDENTIFICATION</scope>
</reference>
<dbReference type="GO" id="GO:0005737">
    <property type="term" value="C:cytoplasm"/>
    <property type="evidence" value="ECO:0007669"/>
    <property type="project" value="TreeGrafter"/>
</dbReference>
<dbReference type="PANTHER" id="PTHR46900:SF1">
    <property type="entry name" value="TYROSINE-PROTEIN PHOSPHATASE NON-RECEPTOR TYPE 13"/>
    <property type="match status" value="1"/>
</dbReference>
<protein>
    <recommendedName>
        <fullName evidence="8">Protein tyrosine phosphatase non-receptor type 18</fullName>
    </recommendedName>
</protein>
<dbReference type="GO" id="GO:0004725">
    <property type="term" value="F:protein tyrosine phosphatase activity"/>
    <property type="evidence" value="ECO:0007669"/>
    <property type="project" value="InterPro"/>
</dbReference>
<dbReference type="PANTHER" id="PTHR46900">
    <property type="entry name" value="TYROSINE-PROTEIN PHOSPHATASE NON-RECEPTOR TYPE 13"/>
    <property type="match status" value="1"/>
</dbReference>
<name>A0A3B1K0T1_ASTMX</name>
<dbReference type="InterPro" id="IPR003595">
    <property type="entry name" value="Tyr_Pase_cat"/>
</dbReference>
<feature type="chain" id="PRO_5017439176" description="Protein tyrosine phosphatase non-receptor type 18" evidence="3">
    <location>
        <begin position="16"/>
        <end position="261"/>
    </location>
</feature>
<evidence type="ECO:0000256" key="1">
    <source>
        <dbReference type="ARBA" id="ARBA00004123"/>
    </source>
</evidence>
<evidence type="ECO:0000313" key="6">
    <source>
        <dbReference type="Ensembl" id="ENSAMXP00000047586.1"/>
    </source>
</evidence>
<dbReference type="Gene3D" id="3.90.190.10">
    <property type="entry name" value="Protein tyrosine phosphatase superfamily"/>
    <property type="match status" value="1"/>
</dbReference>
<sequence length="261" mass="29769">MYNLLLFIIVFCTLLENKKKNRYKNIVPCDRHYEVVLGKDGGYINANFIKMLVKDESFHYIACQGPLPTTLGDFWQMVWEQKSNVICQRYWPDASHTAEMVGERLQITLVKDQHLENFVIRLIEVKDIQVSRTRVTHLNYTGWPDHGTPTQPEQLLTFISYMRHIHQSGPIITHCSAGIGRSGTLICIDVVLGLNQQRPCSPLSFKQDGSVLTRSAVAPFPISLHLTQLGVYTLCALYSNNTAKRSKYLSFYTNCRQSALA</sequence>
<feature type="signal peptide" evidence="3">
    <location>
        <begin position="1"/>
        <end position="15"/>
    </location>
</feature>
<dbReference type="PROSITE" id="PS50056">
    <property type="entry name" value="TYR_PHOSPHATASE_2"/>
    <property type="match status" value="1"/>
</dbReference>
<dbReference type="InterPro" id="IPR000242">
    <property type="entry name" value="PTP_cat"/>
</dbReference>
<keyword evidence="7" id="KW-1185">Reference proteome</keyword>
<organism evidence="6 7">
    <name type="scientific">Astyanax mexicanus</name>
    <name type="common">Blind cave fish</name>
    <name type="synonym">Astyanax fasciatus mexicanus</name>
    <dbReference type="NCBI Taxonomy" id="7994"/>
    <lineage>
        <taxon>Eukaryota</taxon>
        <taxon>Metazoa</taxon>
        <taxon>Chordata</taxon>
        <taxon>Craniata</taxon>
        <taxon>Vertebrata</taxon>
        <taxon>Euteleostomi</taxon>
        <taxon>Actinopterygii</taxon>
        <taxon>Neopterygii</taxon>
        <taxon>Teleostei</taxon>
        <taxon>Ostariophysi</taxon>
        <taxon>Characiformes</taxon>
        <taxon>Characoidei</taxon>
        <taxon>Acestrorhamphidae</taxon>
        <taxon>Acestrorhamphinae</taxon>
        <taxon>Astyanax</taxon>
    </lineage>
</organism>
<dbReference type="PROSITE" id="PS50055">
    <property type="entry name" value="TYR_PHOSPHATASE_PTP"/>
    <property type="match status" value="1"/>
</dbReference>
<evidence type="ECO:0000259" key="4">
    <source>
        <dbReference type="PROSITE" id="PS50055"/>
    </source>
</evidence>
<dbReference type="AlphaFoldDB" id="A0A3B1K0T1"/>
<dbReference type="InterPro" id="IPR029021">
    <property type="entry name" value="Prot-tyrosine_phosphatase-like"/>
</dbReference>
<feature type="domain" description="Tyrosine-protein phosphatase" evidence="4">
    <location>
        <begin position="16"/>
        <end position="192"/>
    </location>
</feature>
<dbReference type="SMART" id="SM00194">
    <property type="entry name" value="PTPc"/>
    <property type="match status" value="1"/>
</dbReference>
<keyword evidence="3" id="KW-0732">Signal</keyword>
<evidence type="ECO:0000313" key="7">
    <source>
        <dbReference type="Proteomes" id="UP000018467"/>
    </source>
</evidence>
<dbReference type="GO" id="GO:0005634">
    <property type="term" value="C:nucleus"/>
    <property type="evidence" value="ECO:0007669"/>
    <property type="project" value="UniProtKB-SubCell"/>
</dbReference>
<accession>A0A3B1K0T1</accession>
<evidence type="ECO:0000256" key="2">
    <source>
        <dbReference type="ARBA" id="ARBA00023242"/>
    </source>
</evidence>
<dbReference type="GeneTree" id="ENSGT00940000155133"/>
<dbReference type="InterPro" id="IPR000387">
    <property type="entry name" value="Tyr_Pase_dom"/>
</dbReference>
<feature type="domain" description="Tyrosine specific protein phosphatases" evidence="5">
    <location>
        <begin position="156"/>
        <end position="191"/>
    </location>
</feature>
<keyword evidence="2" id="KW-0539">Nucleus</keyword>